<evidence type="ECO:0000256" key="1">
    <source>
        <dbReference type="SAM" id="MobiDB-lite"/>
    </source>
</evidence>
<comment type="caution">
    <text evidence="2">The sequence shown here is derived from an EMBL/GenBank/DDBJ whole genome shotgun (WGS) entry which is preliminary data.</text>
</comment>
<evidence type="ECO:0000313" key="3">
    <source>
        <dbReference type="Proteomes" id="UP000655044"/>
    </source>
</evidence>
<gene>
    <name evidence="2" type="ORF">Pro02_66610</name>
</gene>
<sequence length="97" mass="9873">MVPRAAGPSDRPPVGAGTPPDVGIIVTMCEAPLIAMRNFVRMAGNGCARTGRTAAPAAWPHGRCGSGQRSCASRDNISGSGPPCTTVSRRVARVTAT</sequence>
<proteinExistence type="predicted"/>
<accession>A0A8J3S6P1</accession>
<reference evidence="2" key="1">
    <citation type="submission" date="2021-01" db="EMBL/GenBank/DDBJ databases">
        <title>Whole genome shotgun sequence of Planobispora rosea NBRC 15558.</title>
        <authorList>
            <person name="Komaki H."/>
            <person name="Tamura T."/>
        </authorList>
    </citation>
    <scope>NUCLEOTIDE SEQUENCE</scope>
    <source>
        <strain evidence="2">NBRC 15558</strain>
    </source>
</reference>
<protein>
    <submittedName>
        <fullName evidence="2">Uncharacterized protein</fullName>
    </submittedName>
</protein>
<evidence type="ECO:0000313" key="2">
    <source>
        <dbReference type="EMBL" id="GIH88253.1"/>
    </source>
</evidence>
<name>A0A8J3S6P1_PLARO</name>
<dbReference type="Proteomes" id="UP000655044">
    <property type="component" value="Unassembled WGS sequence"/>
</dbReference>
<feature type="region of interest" description="Disordered" evidence="1">
    <location>
        <begin position="52"/>
        <end position="86"/>
    </location>
</feature>
<organism evidence="2 3">
    <name type="scientific">Planobispora rosea</name>
    <dbReference type="NCBI Taxonomy" id="35762"/>
    <lineage>
        <taxon>Bacteria</taxon>
        <taxon>Bacillati</taxon>
        <taxon>Actinomycetota</taxon>
        <taxon>Actinomycetes</taxon>
        <taxon>Streptosporangiales</taxon>
        <taxon>Streptosporangiaceae</taxon>
        <taxon>Planobispora</taxon>
    </lineage>
</organism>
<dbReference type="AlphaFoldDB" id="A0A8J3S6P1"/>
<feature type="region of interest" description="Disordered" evidence="1">
    <location>
        <begin position="1"/>
        <end position="21"/>
    </location>
</feature>
<keyword evidence="3" id="KW-1185">Reference proteome</keyword>
<feature type="compositionally biased region" description="Polar residues" evidence="1">
    <location>
        <begin position="67"/>
        <end position="86"/>
    </location>
</feature>
<dbReference type="EMBL" id="BOOI01000077">
    <property type="protein sequence ID" value="GIH88253.1"/>
    <property type="molecule type" value="Genomic_DNA"/>
</dbReference>